<keyword evidence="11" id="KW-0479">Metal-binding</keyword>
<proteinExistence type="inferred from homology"/>
<dbReference type="Proteomes" id="UP000199478">
    <property type="component" value="Unassembled WGS sequence"/>
</dbReference>
<dbReference type="NCBIfam" id="TIGR00054">
    <property type="entry name" value="RIP metalloprotease RseP"/>
    <property type="match status" value="1"/>
</dbReference>
<keyword evidence="14" id="KW-1185">Reference proteome</keyword>
<evidence type="ECO:0000256" key="8">
    <source>
        <dbReference type="ARBA" id="ARBA00022989"/>
    </source>
</evidence>
<dbReference type="GO" id="GO:0016020">
    <property type="term" value="C:membrane"/>
    <property type="evidence" value="ECO:0007669"/>
    <property type="project" value="UniProtKB-SubCell"/>
</dbReference>
<comment type="cofactor">
    <cofactor evidence="1 11">
        <name>Zn(2+)</name>
        <dbReference type="ChEBI" id="CHEBI:29105"/>
    </cofactor>
</comment>
<dbReference type="InterPro" id="IPR041489">
    <property type="entry name" value="PDZ_6"/>
</dbReference>
<reference evidence="14" key="1">
    <citation type="submission" date="2016-10" db="EMBL/GenBank/DDBJ databases">
        <authorList>
            <person name="Varghese N."/>
            <person name="Submissions S."/>
        </authorList>
    </citation>
    <scope>NUCLEOTIDE SEQUENCE [LARGE SCALE GENOMIC DNA]</scope>
    <source>
        <strain evidence="14">DSM 26879</strain>
    </source>
</reference>
<feature type="transmembrane region" description="Helical" evidence="11">
    <location>
        <begin position="38"/>
        <end position="59"/>
    </location>
</feature>
<keyword evidence="8 11" id="KW-1133">Transmembrane helix</keyword>
<dbReference type="GO" id="GO:0046872">
    <property type="term" value="F:metal ion binding"/>
    <property type="evidence" value="ECO:0007669"/>
    <property type="project" value="UniProtKB-KW"/>
</dbReference>
<dbReference type="GO" id="GO:0004222">
    <property type="term" value="F:metalloendopeptidase activity"/>
    <property type="evidence" value="ECO:0007669"/>
    <property type="project" value="InterPro"/>
</dbReference>
<dbReference type="EMBL" id="FOYP01000001">
    <property type="protein sequence ID" value="SFR40152.1"/>
    <property type="molecule type" value="Genomic_DNA"/>
</dbReference>
<dbReference type="Pfam" id="PF17820">
    <property type="entry name" value="PDZ_6"/>
    <property type="match status" value="1"/>
</dbReference>
<evidence type="ECO:0000256" key="11">
    <source>
        <dbReference type="RuleBase" id="RU362031"/>
    </source>
</evidence>
<evidence type="ECO:0000256" key="4">
    <source>
        <dbReference type="ARBA" id="ARBA00022670"/>
    </source>
</evidence>
<gene>
    <name evidence="13" type="ORF">SAMN04488005_1457</name>
</gene>
<dbReference type="PANTHER" id="PTHR42837:SF2">
    <property type="entry name" value="MEMBRANE METALLOPROTEASE ARASP2, CHLOROPLASTIC-RELATED"/>
    <property type="match status" value="1"/>
</dbReference>
<feature type="transmembrane region" description="Helical" evidence="11">
    <location>
        <begin position="373"/>
        <end position="405"/>
    </location>
</feature>
<sequence length="445" mass="47408">MEFISQIVPMFGNLAFAIAAFVVALSVIVAVHEYGHYIVGRWCGIHAVVFSLGFGPRLFSRVDRHGTRWQVAAVPLGGYVKFLGDANAASVGSTQVASDIDPRRTMEGAPLWARTATVAAGPVFNFILAILVFAGSVMVQGQAVDPLTYDSAKALPSAFVNELEQGDVMIAVGGVLFDDPARTENLVDLVQSAPQLDYIVERNGAEMTVSGPFLMPSRIGSVSPRSAADEAGLVAGDVITAIDGAPVFSFMQVQAKVFAAEGRPVSLQLWNNGGTREVTLTARQTDTPLPDGGFETRFLIGVTSDFFFDPMVETVSLQDGLKYGANGVWRTATTTFSAVKHMILGNISTCNMSGPVGIAETSASMARQGTQSFIWLIGMLSAAVGLMNLLPIPVLDGGHLVFYAYEAVARRKPSDKAIQLFMSVGLTLILTLMVFTLLNDTVLCP</sequence>
<evidence type="ECO:0000256" key="9">
    <source>
        <dbReference type="ARBA" id="ARBA00023049"/>
    </source>
</evidence>
<evidence type="ECO:0000313" key="14">
    <source>
        <dbReference type="Proteomes" id="UP000199478"/>
    </source>
</evidence>
<keyword evidence="5 11" id="KW-0812">Transmembrane</keyword>
<dbReference type="SUPFAM" id="SSF50156">
    <property type="entry name" value="PDZ domain-like"/>
    <property type="match status" value="2"/>
</dbReference>
<evidence type="ECO:0000259" key="12">
    <source>
        <dbReference type="SMART" id="SM00228"/>
    </source>
</evidence>
<feature type="domain" description="PDZ" evidence="12">
    <location>
        <begin position="203"/>
        <end position="273"/>
    </location>
</feature>
<dbReference type="InterPro" id="IPR036034">
    <property type="entry name" value="PDZ_sf"/>
</dbReference>
<evidence type="ECO:0000256" key="6">
    <source>
        <dbReference type="ARBA" id="ARBA00022801"/>
    </source>
</evidence>
<keyword evidence="7 11" id="KW-0862">Zinc</keyword>
<dbReference type="InterPro" id="IPR008915">
    <property type="entry name" value="Peptidase_M50"/>
</dbReference>
<evidence type="ECO:0000256" key="1">
    <source>
        <dbReference type="ARBA" id="ARBA00001947"/>
    </source>
</evidence>
<protein>
    <recommendedName>
        <fullName evidence="11">Zinc metalloprotease</fullName>
        <ecNumber evidence="11">3.4.24.-</ecNumber>
    </recommendedName>
</protein>
<evidence type="ECO:0000256" key="3">
    <source>
        <dbReference type="ARBA" id="ARBA00007931"/>
    </source>
</evidence>
<evidence type="ECO:0000256" key="10">
    <source>
        <dbReference type="ARBA" id="ARBA00023136"/>
    </source>
</evidence>
<evidence type="ECO:0000256" key="7">
    <source>
        <dbReference type="ARBA" id="ARBA00022833"/>
    </source>
</evidence>
<dbReference type="InterPro" id="IPR004387">
    <property type="entry name" value="Pept_M50_Zn"/>
</dbReference>
<keyword evidence="10 11" id="KW-0472">Membrane</keyword>
<feature type="transmembrane region" description="Helical" evidence="11">
    <location>
        <begin position="111"/>
        <end position="134"/>
    </location>
</feature>
<dbReference type="RefSeq" id="WP_242650972.1">
    <property type="nucleotide sequence ID" value="NZ_FOYP01000001.1"/>
</dbReference>
<dbReference type="Gene3D" id="2.30.42.10">
    <property type="match status" value="1"/>
</dbReference>
<dbReference type="CDD" id="cd06163">
    <property type="entry name" value="S2P-M50_PDZ_RseP-like"/>
    <property type="match status" value="1"/>
</dbReference>
<keyword evidence="6 11" id="KW-0378">Hydrolase</keyword>
<name>A0A1I6GD79_9RHOB</name>
<keyword evidence="9 11" id="KW-0482">Metalloprotease</keyword>
<accession>A0A1I6GD79</accession>
<dbReference type="PANTHER" id="PTHR42837">
    <property type="entry name" value="REGULATOR OF SIGMA-E PROTEASE RSEP"/>
    <property type="match status" value="1"/>
</dbReference>
<dbReference type="GO" id="GO:0006508">
    <property type="term" value="P:proteolysis"/>
    <property type="evidence" value="ECO:0007669"/>
    <property type="project" value="UniProtKB-KW"/>
</dbReference>
<evidence type="ECO:0000256" key="2">
    <source>
        <dbReference type="ARBA" id="ARBA00004141"/>
    </source>
</evidence>
<keyword evidence="4 13" id="KW-0645">Protease</keyword>
<comment type="similarity">
    <text evidence="3 11">Belongs to the peptidase M50B family.</text>
</comment>
<dbReference type="STRING" id="390270.SAMN04488005_1457"/>
<comment type="subcellular location">
    <subcellularLocation>
        <location evidence="2">Membrane</location>
        <topology evidence="2">Multi-pass membrane protein</topology>
    </subcellularLocation>
</comment>
<organism evidence="13 14">
    <name type="scientific">Yoonia tamlensis</name>
    <dbReference type="NCBI Taxonomy" id="390270"/>
    <lineage>
        <taxon>Bacteria</taxon>
        <taxon>Pseudomonadati</taxon>
        <taxon>Pseudomonadota</taxon>
        <taxon>Alphaproteobacteria</taxon>
        <taxon>Rhodobacterales</taxon>
        <taxon>Paracoccaceae</taxon>
        <taxon>Yoonia</taxon>
    </lineage>
</organism>
<dbReference type="Pfam" id="PF02163">
    <property type="entry name" value="Peptidase_M50"/>
    <property type="match status" value="1"/>
</dbReference>
<dbReference type="EC" id="3.4.24.-" evidence="11"/>
<evidence type="ECO:0000313" key="13">
    <source>
        <dbReference type="EMBL" id="SFR40152.1"/>
    </source>
</evidence>
<evidence type="ECO:0000256" key="5">
    <source>
        <dbReference type="ARBA" id="ARBA00022692"/>
    </source>
</evidence>
<feature type="transmembrane region" description="Helical" evidence="11">
    <location>
        <begin position="417"/>
        <end position="438"/>
    </location>
</feature>
<dbReference type="AlphaFoldDB" id="A0A1I6GD79"/>
<feature type="transmembrane region" description="Helical" evidence="11">
    <location>
        <begin position="12"/>
        <end position="32"/>
    </location>
</feature>
<dbReference type="InterPro" id="IPR001478">
    <property type="entry name" value="PDZ"/>
</dbReference>
<dbReference type="SMART" id="SM00228">
    <property type="entry name" value="PDZ"/>
    <property type="match status" value="1"/>
</dbReference>